<name>A0A066RHT5_9GAMM</name>
<feature type="domain" description="Galactosyltransferase C-terminal" evidence="3">
    <location>
        <begin position="165"/>
        <end position="214"/>
    </location>
</feature>
<dbReference type="STRING" id="1654360.EA58_18910"/>
<keyword evidence="5" id="KW-1185">Reference proteome</keyword>
<dbReference type="InterPro" id="IPR027791">
    <property type="entry name" value="Galactosyl_T_C"/>
</dbReference>
<evidence type="ECO:0008006" key="6">
    <source>
        <dbReference type="Google" id="ProtNLM"/>
    </source>
</evidence>
<feature type="domain" description="Glycosyltransferase 2-like" evidence="2">
    <location>
        <begin position="9"/>
        <end position="142"/>
    </location>
</feature>
<dbReference type="InterPro" id="IPR029044">
    <property type="entry name" value="Nucleotide-diphossugar_trans"/>
</dbReference>
<dbReference type="PANTHER" id="PTHR43685">
    <property type="entry name" value="GLYCOSYLTRANSFERASE"/>
    <property type="match status" value="1"/>
</dbReference>
<gene>
    <name evidence="4" type="ORF">EA58_18910</name>
</gene>
<dbReference type="InterPro" id="IPR001173">
    <property type="entry name" value="Glyco_trans_2-like"/>
</dbReference>
<evidence type="ECO:0000259" key="2">
    <source>
        <dbReference type="Pfam" id="PF00535"/>
    </source>
</evidence>
<reference evidence="4 5" key="1">
    <citation type="submission" date="2014-04" db="EMBL/GenBank/DDBJ databases">
        <title>Draft genome sequence of Photobacterium halotolerans S2753: a solonamide, ngercheumicin and holomycin producer.</title>
        <authorList>
            <person name="Machado H.R."/>
            <person name="Gram L."/>
        </authorList>
    </citation>
    <scope>NUCLEOTIDE SEQUENCE [LARGE SCALE GENOMIC DNA]</scope>
    <source>
        <strain evidence="4 5">S2753</strain>
    </source>
</reference>
<dbReference type="PANTHER" id="PTHR43685:SF3">
    <property type="entry name" value="SLR2126 PROTEIN"/>
    <property type="match status" value="1"/>
</dbReference>
<dbReference type="EMBL" id="JMIB01000038">
    <property type="protein sequence ID" value="KDM90015.1"/>
    <property type="molecule type" value="Genomic_DNA"/>
</dbReference>
<dbReference type="GO" id="GO:0016740">
    <property type="term" value="F:transferase activity"/>
    <property type="evidence" value="ECO:0007669"/>
    <property type="project" value="UniProtKB-KW"/>
</dbReference>
<dbReference type="RefSeq" id="WP_036756120.1">
    <property type="nucleotide sequence ID" value="NZ_JAGSGC010000008.1"/>
</dbReference>
<comment type="caution">
    <text evidence="4">The sequence shown here is derived from an EMBL/GenBank/DDBJ whole genome shotgun (WGS) entry which is preliminary data.</text>
</comment>
<protein>
    <recommendedName>
        <fullName evidence="6">Glycosyl transferase</fullName>
    </recommendedName>
</protein>
<proteinExistence type="predicted"/>
<sequence>MNQIKYNASVIIPTYNRVNLLRKTLQSLVSQTHNRFEVIVSDDGSSEDNLELIRSFEGQLEIKFIYHQDTGFAVARARNLAASIARSDLLIFIDTGVILPPDAIERQYLYHQENAGALIGIVHGDLHSSQHDHNHEIDPDVIDERIAQFSKYGYDLSVLPCPWIFFWSCYLSIKKPHFLQTGGFDEYFTSWGGEDVELGIRLHKQGIHLCVDKNIEAFHIPHERQEKLNIKTDKENREYIISKHHDLQNIHLLRQYGSRVMNDIAMSED</sequence>
<dbReference type="Gene3D" id="3.90.550.10">
    <property type="entry name" value="Spore Coat Polysaccharide Biosynthesis Protein SpsA, Chain A"/>
    <property type="match status" value="1"/>
</dbReference>
<dbReference type="AlphaFoldDB" id="A0A066RHT5"/>
<evidence type="ECO:0000313" key="5">
    <source>
        <dbReference type="Proteomes" id="UP000027192"/>
    </source>
</evidence>
<dbReference type="Pfam" id="PF02709">
    <property type="entry name" value="Glyco_transf_7C"/>
    <property type="match status" value="1"/>
</dbReference>
<accession>A0A066RHT5</accession>
<dbReference type="OrthoDB" id="9801954at2"/>
<organism evidence="4 5">
    <name type="scientific">Photobacterium galatheae</name>
    <dbReference type="NCBI Taxonomy" id="1654360"/>
    <lineage>
        <taxon>Bacteria</taxon>
        <taxon>Pseudomonadati</taxon>
        <taxon>Pseudomonadota</taxon>
        <taxon>Gammaproteobacteria</taxon>
        <taxon>Vibrionales</taxon>
        <taxon>Vibrionaceae</taxon>
        <taxon>Photobacterium</taxon>
    </lineage>
</organism>
<dbReference type="InterPro" id="IPR050834">
    <property type="entry name" value="Glycosyltransf_2"/>
</dbReference>
<evidence type="ECO:0000259" key="3">
    <source>
        <dbReference type="Pfam" id="PF02709"/>
    </source>
</evidence>
<evidence type="ECO:0000313" key="4">
    <source>
        <dbReference type="EMBL" id="KDM90015.1"/>
    </source>
</evidence>
<dbReference type="Pfam" id="PF00535">
    <property type="entry name" value="Glycos_transf_2"/>
    <property type="match status" value="1"/>
</dbReference>
<dbReference type="SUPFAM" id="SSF53448">
    <property type="entry name" value="Nucleotide-diphospho-sugar transferases"/>
    <property type="match status" value="1"/>
</dbReference>
<dbReference type="Proteomes" id="UP000027192">
    <property type="component" value="Unassembled WGS sequence"/>
</dbReference>
<keyword evidence="1" id="KW-0808">Transferase</keyword>
<evidence type="ECO:0000256" key="1">
    <source>
        <dbReference type="ARBA" id="ARBA00022679"/>
    </source>
</evidence>